<dbReference type="InterPro" id="IPR000073">
    <property type="entry name" value="AB_hydrolase_1"/>
</dbReference>
<sequence length="268" mass="29105">MTHRLNALDRGDGVPLVALHGFPVDHELMSGCLEPVLSARGGIRRLYPDLPGLGRSPGDGVSSTDDVLARVEEFLDEAIGDAPFLLVGESFGGYLARAIANRRRDRVLGLALICPMGTAVESHDRRVPPLEVRRSDPELVAGLDPAEAADFTEIAVVQSPETWRRFRAEIAPGLSRADQAAVARIRSAYALTSPPESDGPLLAPTLIVTGRQDNVTGYLDQWDLLEHYPHASFAVLDVAGHNLQIERPTLLDALLVDWLDRVDGESRT</sequence>
<accession>A0AAU7WC52</accession>
<dbReference type="Gene3D" id="3.40.50.1820">
    <property type="entry name" value="alpha/beta hydrolase"/>
    <property type="match status" value="1"/>
</dbReference>
<dbReference type="GO" id="GO:0016787">
    <property type="term" value="F:hydrolase activity"/>
    <property type="evidence" value="ECO:0007669"/>
    <property type="project" value="UniProtKB-KW"/>
</dbReference>
<dbReference type="RefSeq" id="WP_350349454.1">
    <property type="nucleotide sequence ID" value="NZ_CP158374.1"/>
</dbReference>
<dbReference type="AlphaFoldDB" id="A0AAU7WC52"/>
<dbReference type="PRINTS" id="PR00111">
    <property type="entry name" value="ABHYDROLASE"/>
</dbReference>
<feature type="domain" description="AB hydrolase-1" evidence="1">
    <location>
        <begin position="15"/>
        <end position="248"/>
    </location>
</feature>
<dbReference type="InterPro" id="IPR029058">
    <property type="entry name" value="AB_hydrolase_fold"/>
</dbReference>
<reference evidence="2" key="1">
    <citation type="submission" date="2024-05" db="EMBL/GenBank/DDBJ databases">
        <authorList>
            <person name="Yu L."/>
        </authorList>
    </citation>
    <scope>NUCLEOTIDE SEQUENCE</scope>
    <source>
        <strain evidence="2">G08B096</strain>
    </source>
</reference>
<proteinExistence type="predicted"/>
<dbReference type="PANTHER" id="PTHR43798">
    <property type="entry name" value="MONOACYLGLYCEROL LIPASE"/>
    <property type="match status" value="1"/>
</dbReference>
<dbReference type="InterPro" id="IPR050266">
    <property type="entry name" value="AB_hydrolase_sf"/>
</dbReference>
<dbReference type="SUPFAM" id="SSF53474">
    <property type="entry name" value="alpha/beta-Hydrolases"/>
    <property type="match status" value="1"/>
</dbReference>
<name>A0AAU7WC52_9MICO</name>
<dbReference type="Pfam" id="PF00561">
    <property type="entry name" value="Abhydrolase_1"/>
    <property type="match status" value="1"/>
</dbReference>
<gene>
    <name evidence="2" type="ORF">ABIQ69_05935</name>
</gene>
<keyword evidence="2" id="KW-0378">Hydrolase</keyword>
<dbReference type="EMBL" id="CP158374">
    <property type="protein sequence ID" value="XBX83451.1"/>
    <property type="molecule type" value="Genomic_DNA"/>
</dbReference>
<evidence type="ECO:0000313" key="2">
    <source>
        <dbReference type="EMBL" id="XBX83451.1"/>
    </source>
</evidence>
<protein>
    <submittedName>
        <fullName evidence="2">Alpha/beta hydrolase</fullName>
    </submittedName>
</protein>
<organism evidence="2">
    <name type="scientific">Agromyces sp. G08B096</name>
    <dbReference type="NCBI Taxonomy" id="3156399"/>
    <lineage>
        <taxon>Bacteria</taxon>
        <taxon>Bacillati</taxon>
        <taxon>Actinomycetota</taxon>
        <taxon>Actinomycetes</taxon>
        <taxon>Micrococcales</taxon>
        <taxon>Microbacteriaceae</taxon>
        <taxon>Agromyces</taxon>
    </lineage>
</organism>
<evidence type="ECO:0000259" key="1">
    <source>
        <dbReference type="Pfam" id="PF00561"/>
    </source>
</evidence>
<dbReference type="PANTHER" id="PTHR43798:SF6">
    <property type="entry name" value="HYDROLASE, PUTATIVE (AFU_ORTHOLOGUE AFUA_4G13070)-RELATED"/>
    <property type="match status" value="1"/>
</dbReference>